<keyword evidence="2" id="KW-0496">Mitochondrion</keyword>
<feature type="transmembrane region" description="Helical" evidence="1">
    <location>
        <begin position="6"/>
        <end position="22"/>
    </location>
</feature>
<proteinExistence type="predicted"/>
<evidence type="ECO:0000313" key="2">
    <source>
        <dbReference type="EMBL" id="AKP99400.1"/>
    </source>
</evidence>
<reference evidence="2" key="2">
    <citation type="submission" date="2015-03" db="EMBL/GenBank/DDBJ databases">
        <authorList>
            <person name="Murphy D."/>
        </authorList>
    </citation>
    <scope>NUCLEOTIDE SEQUENCE</scope>
</reference>
<feature type="transmembrane region" description="Helical" evidence="1">
    <location>
        <begin position="138"/>
        <end position="157"/>
    </location>
</feature>
<reference evidence="2" key="1">
    <citation type="journal article" date="2015" name="Mar. Genomics">
        <title>Mitochondrial gene order variation in the brachiopod Lingula anatina and its implications for mitochondrial evolution in lophotrochozoans.</title>
        <authorList>
            <person name="Luo Y.J."/>
            <person name="Satoh N."/>
            <person name="Endo K."/>
        </authorList>
    </citation>
    <scope>NUCLEOTIDE SEQUENCE</scope>
</reference>
<gene>
    <name evidence="2" type="primary">nad6</name>
</gene>
<dbReference type="AlphaFoldDB" id="A0A0R7JKV5"/>
<geneLocation type="mitochondrion" evidence="2"/>
<dbReference type="InterPro" id="IPR042106">
    <property type="entry name" value="Nuo/plastoQ_OxRdtase_6_NuoJ"/>
</dbReference>
<organism evidence="2">
    <name type="scientific">Lingula anatina</name>
    <name type="common">Brachiopod</name>
    <name type="synonym">Lingula unguis</name>
    <dbReference type="NCBI Taxonomy" id="7574"/>
    <lineage>
        <taxon>Eukaryota</taxon>
        <taxon>Metazoa</taxon>
        <taxon>Spiralia</taxon>
        <taxon>Lophotrochozoa</taxon>
        <taxon>Brachiopoda</taxon>
        <taxon>Linguliformea</taxon>
        <taxon>Lingulata</taxon>
        <taxon>Lingulida</taxon>
        <taxon>Linguloidea</taxon>
        <taxon>Lingulidae</taxon>
        <taxon>Lingula</taxon>
    </lineage>
</organism>
<keyword evidence="1" id="KW-0472">Membrane</keyword>
<name>A0A0R7JKV5_LINAN</name>
<keyword evidence="1" id="KW-1133">Transmembrane helix</keyword>
<keyword evidence="1" id="KW-0812">Transmembrane</keyword>
<feature type="transmembrane region" description="Helical" evidence="1">
    <location>
        <begin position="29"/>
        <end position="48"/>
    </location>
</feature>
<feature type="transmembrane region" description="Helical" evidence="1">
    <location>
        <begin position="54"/>
        <end position="72"/>
    </location>
</feature>
<evidence type="ECO:0000256" key="1">
    <source>
        <dbReference type="SAM" id="Phobius"/>
    </source>
</evidence>
<feature type="transmembrane region" description="Helical" evidence="1">
    <location>
        <begin position="92"/>
        <end position="110"/>
    </location>
</feature>
<protein>
    <submittedName>
        <fullName evidence="2">NADH dehydrogenase subunit 6</fullName>
    </submittedName>
</protein>
<dbReference type="Gene3D" id="1.20.120.1200">
    <property type="entry name" value="NADH-ubiquinone/plastoquinone oxidoreductase chain 6, subunit NuoJ"/>
    <property type="match status" value="1"/>
</dbReference>
<sequence length="198" mass="21816">MVSISIALLGLSTVISSFFMLVCGSPMQLACSLVLFFAITSCLVSTIVHPWVGAILFLIYGGVILVAFVYVLAMDPAPQTKVSGWDWHHLKVVPIIFFVGITPLIFNGYYDFESFEVVILASPDGYFLPLFSPVNRKLLLITLACLAGTMSGALKLVPSHQGALRPLTGADFKRAGWTKDHFKDPKLRKEMSKIFWSL</sequence>
<accession>A0A0R7JKV5</accession>
<dbReference type="EMBL" id="KP881498">
    <property type="protein sequence ID" value="AKP99400.1"/>
    <property type="molecule type" value="Genomic_DNA"/>
</dbReference>